<evidence type="ECO:0000259" key="14">
    <source>
        <dbReference type="Pfam" id="PF08544"/>
    </source>
</evidence>
<dbReference type="InterPro" id="IPR019741">
    <property type="entry name" value="Galactokinase_CS"/>
</dbReference>
<dbReference type="InterPro" id="IPR019539">
    <property type="entry name" value="GalKase_N"/>
</dbReference>
<dbReference type="PRINTS" id="PR00959">
    <property type="entry name" value="MEVGALKINASE"/>
</dbReference>
<evidence type="ECO:0000256" key="8">
    <source>
        <dbReference type="ARBA" id="ARBA00022842"/>
    </source>
</evidence>
<comment type="pathway">
    <text evidence="11">Carbohydrate metabolism; galactose metabolism.</text>
</comment>
<feature type="domain" description="GHMP kinase C-terminal" evidence="14">
    <location>
        <begin position="284"/>
        <end position="366"/>
    </location>
</feature>
<keyword evidence="2 11" id="KW-0963">Cytoplasm</keyword>
<dbReference type="GO" id="GO:0000287">
    <property type="term" value="F:magnesium ion binding"/>
    <property type="evidence" value="ECO:0007669"/>
    <property type="project" value="UniProtKB-UniRule"/>
</dbReference>
<dbReference type="Gene3D" id="3.30.70.890">
    <property type="entry name" value="GHMP kinase, C-terminal domain"/>
    <property type="match status" value="1"/>
</dbReference>
<comment type="caution">
    <text evidence="16">The sequence shown here is derived from an EMBL/GenBank/DDBJ whole genome shotgun (WGS) entry which is preliminary data.</text>
</comment>
<dbReference type="RefSeq" id="WP_140604010.1">
    <property type="nucleotide sequence ID" value="NZ_SAWY01000027.1"/>
</dbReference>
<keyword evidence="17" id="KW-1185">Reference proteome</keyword>
<dbReference type="OrthoDB" id="250531at2"/>
<dbReference type="AlphaFoldDB" id="A0A502KV45"/>
<dbReference type="Pfam" id="PF00288">
    <property type="entry name" value="GHMP_kinases_N"/>
    <property type="match status" value="1"/>
</dbReference>
<feature type="binding site" evidence="11">
    <location>
        <begin position="129"/>
        <end position="135"/>
    </location>
    <ligand>
        <name>ATP</name>
        <dbReference type="ChEBI" id="CHEBI:30616"/>
    </ligand>
</feature>
<organism evidence="16 17">
    <name type="scientific">Litorilituus lipolyticus</name>
    <dbReference type="NCBI Taxonomy" id="2491017"/>
    <lineage>
        <taxon>Bacteria</taxon>
        <taxon>Pseudomonadati</taxon>
        <taxon>Pseudomonadota</taxon>
        <taxon>Gammaproteobacteria</taxon>
        <taxon>Alteromonadales</taxon>
        <taxon>Colwelliaceae</taxon>
        <taxon>Litorilituus</taxon>
    </lineage>
</organism>
<dbReference type="InterPro" id="IPR006203">
    <property type="entry name" value="GHMP_knse_ATP-bd_CS"/>
</dbReference>
<dbReference type="PRINTS" id="PR00473">
    <property type="entry name" value="GALCTOKINASE"/>
</dbReference>
<feature type="active site" description="Proton acceptor" evidence="11">
    <location>
        <position position="179"/>
    </location>
</feature>
<evidence type="ECO:0000256" key="7">
    <source>
        <dbReference type="ARBA" id="ARBA00022840"/>
    </source>
</evidence>
<accession>A0A502KV45</accession>
<dbReference type="InterPro" id="IPR006206">
    <property type="entry name" value="Mevalonate/galactokinase"/>
</dbReference>
<feature type="binding site" evidence="11">
    <location>
        <position position="135"/>
    </location>
    <ligand>
        <name>Mg(2+)</name>
        <dbReference type="ChEBI" id="CHEBI:18420"/>
    </ligand>
</feature>
<dbReference type="Pfam" id="PF10509">
    <property type="entry name" value="GalKase_gal_bdg"/>
    <property type="match status" value="1"/>
</dbReference>
<dbReference type="FunFam" id="3.30.230.10:FF:000017">
    <property type="entry name" value="Galactokinase"/>
    <property type="match status" value="1"/>
</dbReference>
<reference evidence="16 17" key="1">
    <citation type="submission" date="2019-01" db="EMBL/GenBank/DDBJ databases">
        <title>Litorilituus lipolytica sp. nov., isolated from intertidal sand of the Yellow Sea in China.</title>
        <authorList>
            <person name="Liu A."/>
        </authorList>
    </citation>
    <scope>NUCLEOTIDE SEQUENCE [LARGE SCALE GENOMIC DNA]</scope>
    <source>
        <strain evidence="16 17">RZ04</strain>
    </source>
</reference>
<feature type="binding site" evidence="11">
    <location>
        <position position="228"/>
    </location>
    <ligand>
        <name>substrate</name>
    </ligand>
</feature>
<comment type="catalytic activity">
    <reaction evidence="11">
        <text>alpha-D-galactose + ATP = alpha-D-galactose 1-phosphate + ADP + H(+)</text>
        <dbReference type="Rhea" id="RHEA:13553"/>
        <dbReference type="ChEBI" id="CHEBI:15378"/>
        <dbReference type="ChEBI" id="CHEBI:28061"/>
        <dbReference type="ChEBI" id="CHEBI:30616"/>
        <dbReference type="ChEBI" id="CHEBI:58336"/>
        <dbReference type="ChEBI" id="CHEBI:456216"/>
        <dbReference type="EC" id="2.7.1.6"/>
    </reaction>
</comment>
<comment type="subcellular location">
    <subcellularLocation>
        <location evidence="11">Cytoplasm</location>
    </subcellularLocation>
</comment>
<dbReference type="NCBIfam" id="TIGR00131">
    <property type="entry name" value="gal_kin"/>
    <property type="match status" value="1"/>
</dbReference>
<evidence type="ECO:0000256" key="12">
    <source>
        <dbReference type="NCBIfam" id="TIGR00131"/>
    </source>
</evidence>
<dbReference type="NCBIfam" id="NF003472">
    <property type="entry name" value="PRK05101.1"/>
    <property type="match status" value="1"/>
</dbReference>
<feature type="domain" description="GHMP kinase N-terminal" evidence="13">
    <location>
        <begin position="102"/>
        <end position="187"/>
    </location>
</feature>
<evidence type="ECO:0000256" key="11">
    <source>
        <dbReference type="HAMAP-Rule" id="MF_00246"/>
    </source>
</evidence>
<dbReference type="SUPFAM" id="SSF55060">
    <property type="entry name" value="GHMP Kinase, C-terminal domain"/>
    <property type="match status" value="1"/>
</dbReference>
<sequence length="387" mass="42506">MTKQQSLLKQFNTAYAKDAEVVAYAPGRVNLIGDHTDYNDGFVLPAAVNFGTHVLAAKREDDVINVTAIDIDNQRVSFNLSQIAFDDKNTWSNYVRGTIIELVKFIQSSQPNTTIAGVDLLISGNVPQGAGLSSSAAFEIALLKALSDLFDIPLPGIDAAKLGQKAENNFVGCQCGIMDQLISALGKKSHAMLLDCRDLSYQFAKIPENMALMIVNSNVKRELVSSEYNTRRAQCEAVAKHFNRSALRDVSLAELNEEKHNLAEELYKRAHHVISESERTLEALTALNTNNMARLSYLMAQSHRSLKDDFEVTTPELDYLVEILSRVVKEEGGVRMTGGGFGGCVVAILPKAIQTQAEQVVQEYYVKKTGIEPSIFICTAEHGAFSL</sequence>
<dbReference type="Proteomes" id="UP000315303">
    <property type="component" value="Unassembled WGS sequence"/>
</dbReference>
<dbReference type="GO" id="GO:0005829">
    <property type="term" value="C:cytosol"/>
    <property type="evidence" value="ECO:0007669"/>
    <property type="project" value="TreeGrafter"/>
</dbReference>
<evidence type="ECO:0000256" key="6">
    <source>
        <dbReference type="ARBA" id="ARBA00022777"/>
    </source>
</evidence>
<keyword evidence="7 11" id="KW-0067">ATP-binding</keyword>
<evidence type="ECO:0000256" key="9">
    <source>
        <dbReference type="ARBA" id="ARBA00023144"/>
    </source>
</evidence>
<evidence type="ECO:0000256" key="4">
    <source>
        <dbReference type="ARBA" id="ARBA00022723"/>
    </source>
</evidence>
<proteinExistence type="inferred from homology"/>
<evidence type="ECO:0000256" key="3">
    <source>
        <dbReference type="ARBA" id="ARBA00022679"/>
    </source>
</evidence>
<gene>
    <name evidence="11" type="primary">galK</name>
    <name evidence="16" type="ORF">EPA86_12225</name>
</gene>
<dbReference type="HAMAP" id="MF_00246">
    <property type="entry name" value="Galactokinase"/>
    <property type="match status" value="1"/>
</dbReference>
<evidence type="ECO:0000313" key="16">
    <source>
        <dbReference type="EMBL" id="TPH13891.1"/>
    </source>
</evidence>
<dbReference type="EMBL" id="SAWY01000027">
    <property type="protein sequence ID" value="TPH13891.1"/>
    <property type="molecule type" value="Genomic_DNA"/>
</dbReference>
<protein>
    <recommendedName>
        <fullName evidence="11 12">Galactokinase</fullName>
        <ecNumber evidence="11 12">2.7.1.6</ecNumber>
    </recommendedName>
    <alternativeName>
        <fullName evidence="11">Galactose kinase</fullName>
    </alternativeName>
</protein>
<feature type="site" description="Transition state stabilizer" evidence="11">
    <location>
        <position position="28"/>
    </location>
</feature>
<dbReference type="PROSITE" id="PS00106">
    <property type="entry name" value="GALACTOKINASE"/>
    <property type="match status" value="1"/>
</dbReference>
<evidence type="ECO:0000256" key="2">
    <source>
        <dbReference type="ARBA" id="ARBA00022490"/>
    </source>
</evidence>
<dbReference type="InterPro" id="IPR022963">
    <property type="entry name" value="Galactokinase_bac"/>
</dbReference>
<keyword evidence="3 11" id="KW-0808">Transferase</keyword>
<keyword evidence="4 11" id="KW-0479">Metal-binding</keyword>
<evidence type="ECO:0000313" key="17">
    <source>
        <dbReference type="Proteomes" id="UP000315303"/>
    </source>
</evidence>
<name>A0A502KV45_9GAMM</name>
<dbReference type="GO" id="GO:0005524">
    <property type="term" value="F:ATP binding"/>
    <property type="evidence" value="ECO:0007669"/>
    <property type="project" value="UniProtKB-UniRule"/>
</dbReference>
<dbReference type="InterPro" id="IPR036554">
    <property type="entry name" value="GHMP_kinase_C_sf"/>
</dbReference>
<comment type="function">
    <text evidence="11">Catalyzes the transfer of the gamma-phosphate of ATP to D-galactose to form alpha-D-galactose-1-phosphate (Gal-1-P).</text>
</comment>
<dbReference type="FunFam" id="3.30.70.890:FF:000001">
    <property type="entry name" value="Galactokinase"/>
    <property type="match status" value="1"/>
</dbReference>
<evidence type="ECO:0000256" key="5">
    <source>
        <dbReference type="ARBA" id="ARBA00022741"/>
    </source>
</evidence>
<evidence type="ECO:0000256" key="1">
    <source>
        <dbReference type="ARBA" id="ARBA00006566"/>
    </source>
</evidence>
<dbReference type="InterPro" id="IPR020568">
    <property type="entry name" value="Ribosomal_Su5_D2-typ_SF"/>
</dbReference>
<evidence type="ECO:0000259" key="15">
    <source>
        <dbReference type="Pfam" id="PF10509"/>
    </source>
</evidence>
<evidence type="ECO:0000259" key="13">
    <source>
        <dbReference type="Pfam" id="PF00288"/>
    </source>
</evidence>
<keyword evidence="5 11" id="KW-0547">Nucleotide-binding</keyword>
<dbReference type="PANTHER" id="PTHR10457:SF7">
    <property type="entry name" value="GALACTOKINASE-RELATED"/>
    <property type="match status" value="1"/>
</dbReference>
<comment type="similarity">
    <text evidence="1 11">Belongs to the GHMP kinase family. GalK subfamily.</text>
</comment>
<dbReference type="InterPro" id="IPR014721">
    <property type="entry name" value="Ribsml_uS5_D2-typ_fold_subgr"/>
</dbReference>
<dbReference type="EC" id="2.7.1.6" evidence="11 12"/>
<keyword evidence="6 11" id="KW-0418">Kinase</keyword>
<dbReference type="Gene3D" id="3.30.230.10">
    <property type="match status" value="1"/>
</dbReference>
<dbReference type="UniPathway" id="UPA00214"/>
<dbReference type="Pfam" id="PF08544">
    <property type="entry name" value="GHMP_kinases_C"/>
    <property type="match status" value="1"/>
</dbReference>
<dbReference type="InterPro" id="IPR013750">
    <property type="entry name" value="GHMP_kinase_C_dom"/>
</dbReference>
<evidence type="ECO:0000256" key="10">
    <source>
        <dbReference type="ARBA" id="ARBA00023277"/>
    </source>
</evidence>
<dbReference type="GO" id="GO:0004335">
    <property type="term" value="F:galactokinase activity"/>
    <property type="evidence" value="ECO:0007669"/>
    <property type="project" value="UniProtKB-UniRule"/>
</dbReference>
<dbReference type="GO" id="GO:0006012">
    <property type="term" value="P:galactose metabolic process"/>
    <property type="evidence" value="ECO:0007669"/>
    <property type="project" value="UniProtKB-UniRule"/>
</dbReference>
<feature type="domain" description="Galactokinase N-terminal" evidence="15">
    <location>
        <begin position="9"/>
        <end position="58"/>
    </location>
</feature>
<dbReference type="PIRSF" id="PIRSF000530">
    <property type="entry name" value="Galactokinase"/>
    <property type="match status" value="1"/>
</dbReference>
<keyword evidence="8 11" id="KW-0460">Magnesium</keyword>
<dbReference type="InterPro" id="IPR000705">
    <property type="entry name" value="Galactokinase"/>
</dbReference>
<dbReference type="PANTHER" id="PTHR10457">
    <property type="entry name" value="MEVALONATE KINASE/GALACTOKINASE"/>
    <property type="match status" value="1"/>
</dbReference>
<feature type="binding site" evidence="11">
    <location>
        <position position="167"/>
    </location>
    <ligand>
        <name>Mg(2+)</name>
        <dbReference type="ChEBI" id="CHEBI:18420"/>
    </ligand>
</feature>
<keyword evidence="10 11" id="KW-0119">Carbohydrate metabolism</keyword>
<keyword evidence="9 11" id="KW-0299">Galactose metabolism</keyword>
<dbReference type="SUPFAM" id="SSF54211">
    <property type="entry name" value="Ribosomal protein S5 domain 2-like"/>
    <property type="match status" value="1"/>
</dbReference>
<comment type="caution">
    <text evidence="11">Lacks conserved residue(s) required for the propagation of feature annotation.</text>
</comment>
<dbReference type="PROSITE" id="PS00627">
    <property type="entry name" value="GHMP_KINASES_ATP"/>
    <property type="match status" value="1"/>
</dbReference>
<dbReference type="InterPro" id="IPR006204">
    <property type="entry name" value="GHMP_kinase_N_dom"/>
</dbReference>